<feature type="region of interest" description="Disordered" evidence="1">
    <location>
        <begin position="100"/>
        <end position="155"/>
    </location>
</feature>
<dbReference type="Proteomes" id="UP000664203">
    <property type="component" value="Unassembled WGS sequence"/>
</dbReference>
<dbReference type="OrthoDB" id="5308957at2759"/>
<dbReference type="Pfam" id="PF14420">
    <property type="entry name" value="Clr5"/>
    <property type="match status" value="1"/>
</dbReference>
<evidence type="ECO:0000313" key="4">
    <source>
        <dbReference type="Proteomes" id="UP000664203"/>
    </source>
</evidence>
<evidence type="ECO:0000259" key="2">
    <source>
        <dbReference type="Pfam" id="PF14420"/>
    </source>
</evidence>
<sequence>MAPESCQLAHGSRPLLRAKAIPDAEWEIRRERLVELYLEKDASRKEVIDMMAQDNFTVTETQLKPILSVKTQHDVAGKHVQIQYKDHDIDYERIERAFKRRKGPLNSPRSIPPYIQYYVRPRQSPRTHTPDRSENPTNTPSSNHQIPASYPGTEELESTAGFRAPLGRVPRSRKHHNLAEDVLNGALSQPADYGDTLQQPNIIFEDTFDDQIATQPSTLVSGFELPNFLNSLPDGQASNEAPDLYFDFSWLPDPLNSFPFGLSVSPLQERRSHGSLQEIATGDNPLRSQEPADIRVLHPVVFEGSNPEEFVLPLHLLKTSFPIHLARDSLGEYVRSAEPFADLFSLINSMQLPLEIEDLLCQCFEMSARSIRERQTVRKDRGTGLSHCARSPEASAQRSSPQSGVRIDQNNQIV</sequence>
<evidence type="ECO:0000256" key="1">
    <source>
        <dbReference type="SAM" id="MobiDB-lite"/>
    </source>
</evidence>
<dbReference type="EMBL" id="CAJPDR010000633">
    <property type="protein sequence ID" value="CAF9941048.1"/>
    <property type="molecule type" value="Genomic_DNA"/>
</dbReference>
<comment type="caution">
    <text evidence="3">The sequence shown here is derived from an EMBL/GenBank/DDBJ whole genome shotgun (WGS) entry which is preliminary data.</text>
</comment>
<proteinExistence type="predicted"/>
<feature type="compositionally biased region" description="Polar residues" evidence="1">
    <location>
        <begin position="394"/>
        <end position="414"/>
    </location>
</feature>
<protein>
    <recommendedName>
        <fullName evidence="2">Clr5 domain-containing protein</fullName>
    </recommendedName>
</protein>
<organism evidence="3 4">
    <name type="scientific">Alectoria fallacina</name>
    <dbReference type="NCBI Taxonomy" id="1903189"/>
    <lineage>
        <taxon>Eukaryota</taxon>
        <taxon>Fungi</taxon>
        <taxon>Dikarya</taxon>
        <taxon>Ascomycota</taxon>
        <taxon>Pezizomycotina</taxon>
        <taxon>Lecanoromycetes</taxon>
        <taxon>OSLEUM clade</taxon>
        <taxon>Lecanoromycetidae</taxon>
        <taxon>Lecanorales</taxon>
        <taxon>Lecanorineae</taxon>
        <taxon>Parmeliaceae</taxon>
        <taxon>Alectoria</taxon>
    </lineage>
</organism>
<accession>A0A8H3J5T8</accession>
<gene>
    <name evidence="3" type="ORF">ALECFALPRED_008974</name>
</gene>
<dbReference type="AlphaFoldDB" id="A0A8H3J5T8"/>
<feature type="compositionally biased region" description="Polar residues" evidence="1">
    <location>
        <begin position="135"/>
        <end position="146"/>
    </location>
</feature>
<dbReference type="InterPro" id="IPR025676">
    <property type="entry name" value="Clr5_dom"/>
</dbReference>
<name>A0A8H3J5T8_9LECA</name>
<reference evidence="3" key="1">
    <citation type="submission" date="2021-03" db="EMBL/GenBank/DDBJ databases">
        <authorList>
            <person name="Tagirdzhanova G."/>
        </authorList>
    </citation>
    <scope>NUCLEOTIDE SEQUENCE</scope>
</reference>
<keyword evidence="4" id="KW-1185">Reference proteome</keyword>
<feature type="region of interest" description="Disordered" evidence="1">
    <location>
        <begin position="375"/>
        <end position="414"/>
    </location>
</feature>
<evidence type="ECO:0000313" key="3">
    <source>
        <dbReference type="EMBL" id="CAF9941048.1"/>
    </source>
</evidence>
<feature type="domain" description="Clr5" evidence="2">
    <location>
        <begin position="23"/>
        <end position="64"/>
    </location>
</feature>